<keyword evidence="2" id="KW-1134">Transmembrane beta strand</keyword>
<keyword evidence="5" id="KW-1185">Reference proteome</keyword>
<comment type="subcellular location">
    <subcellularLocation>
        <location evidence="2">Cell outer membrane</location>
        <topology evidence="2">Lipid-anchor</topology>
    </subcellularLocation>
</comment>
<dbReference type="GO" id="GO:0009279">
    <property type="term" value="C:cell outer membrane"/>
    <property type="evidence" value="ECO:0007669"/>
    <property type="project" value="UniProtKB-SubCell"/>
</dbReference>
<accession>A0A7X5QSM4</accession>
<organism evidence="4 5">
    <name type="scientific">Luteibacter yeojuensis</name>
    <dbReference type="NCBI Taxonomy" id="345309"/>
    <lineage>
        <taxon>Bacteria</taxon>
        <taxon>Pseudomonadati</taxon>
        <taxon>Pseudomonadota</taxon>
        <taxon>Gammaproteobacteria</taxon>
        <taxon>Lysobacterales</taxon>
        <taxon>Rhodanobacteraceae</taxon>
        <taxon>Luteibacter</taxon>
    </lineage>
</organism>
<dbReference type="PANTHER" id="PTHR30203:SF33">
    <property type="entry name" value="BLR4455 PROTEIN"/>
    <property type="match status" value="1"/>
</dbReference>
<dbReference type="AlphaFoldDB" id="A0A7X5QSM4"/>
<comment type="similarity">
    <text evidence="1 2">Belongs to the outer membrane factor (OMF) (TC 1.B.17) family.</text>
</comment>
<evidence type="ECO:0000313" key="4">
    <source>
        <dbReference type="EMBL" id="NID14649.1"/>
    </source>
</evidence>
<keyword evidence="2" id="KW-0564">Palmitate</keyword>
<dbReference type="InterPro" id="IPR003423">
    <property type="entry name" value="OMP_efflux"/>
</dbReference>
<dbReference type="GO" id="GO:0015562">
    <property type="term" value="F:efflux transmembrane transporter activity"/>
    <property type="evidence" value="ECO:0007669"/>
    <property type="project" value="InterPro"/>
</dbReference>
<feature type="chain" id="PRO_5031600990" evidence="2">
    <location>
        <begin position="22"/>
        <end position="489"/>
    </location>
</feature>
<keyword evidence="2" id="KW-0449">Lipoprotein</keyword>
<dbReference type="Gene3D" id="1.20.1600.10">
    <property type="entry name" value="Outer membrane efflux proteins (OEP)"/>
    <property type="match status" value="1"/>
</dbReference>
<evidence type="ECO:0000256" key="1">
    <source>
        <dbReference type="ARBA" id="ARBA00007613"/>
    </source>
</evidence>
<dbReference type="InterPro" id="IPR010131">
    <property type="entry name" value="MdtP/NodT-like"/>
</dbReference>
<keyword evidence="2" id="KW-0732">Signal</keyword>
<keyword evidence="2" id="KW-0812">Transmembrane</keyword>
<evidence type="ECO:0000256" key="2">
    <source>
        <dbReference type="RuleBase" id="RU362097"/>
    </source>
</evidence>
<dbReference type="PROSITE" id="PS51257">
    <property type="entry name" value="PROKAR_LIPOPROTEIN"/>
    <property type="match status" value="1"/>
</dbReference>
<feature type="region of interest" description="Disordered" evidence="3">
    <location>
        <begin position="467"/>
        <end position="489"/>
    </location>
</feature>
<dbReference type="Gene3D" id="2.20.200.10">
    <property type="entry name" value="Outer membrane efflux proteins (OEP)"/>
    <property type="match status" value="1"/>
</dbReference>
<evidence type="ECO:0000313" key="5">
    <source>
        <dbReference type="Proteomes" id="UP000518878"/>
    </source>
</evidence>
<protein>
    <submittedName>
        <fullName evidence="4">Efflux transporter outer membrane subunit</fullName>
    </submittedName>
</protein>
<dbReference type="SUPFAM" id="SSF56954">
    <property type="entry name" value="Outer membrane efflux proteins (OEP)"/>
    <property type="match status" value="1"/>
</dbReference>
<evidence type="ECO:0000256" key="3">
    <source>
        <dbReference type="SAM" id="MobiDB-lite"/>
    </source>
</evidence>
<dbReference type="EMBL" id="JAAQTL010000001">
    <property type="protein sequence ID" value="NID14649.1"/>
    <property type="molecule type" value="Genomic_DNA"/>
</dbReference>
<gene>
    <name evidence="4" type="ORF">HBF32_04115</name>
</gene>
<dbReference type="Proteomes" id="UP000518878">
    <property type="component" value="Unassembled WGS sequence"/>
</dbReference>
<dbReference type="PANTHER" id="PTHR30203">
    <property type="entry name" value="OUTER MEMBRANE CATION EFFLUX PROTEIN"/>
    <property type="match status" value="1"/>
</dbReference>
<dbReference type="NCBIfam" id="TIGR01845">
    <property type="entry name" value="outer_NodT"/>
    <property type="match status" value="1"/>
</dbReference>
<name>A0A7X5QSM4_9GAMM</name>
<sequence>MGRWALVAVPALALLSGCMVGPDFTRPAALASQHYDIGAERRLSRDADANGVPHIDFDRKVDGDWWQVLGSAKLDEVMRQAIAGNLDLAAADATIRQADEAVAATRGGLAPQVDVGARGGRQRAGGAGALATSNVYAVGLQVSFDFDLFGGTRRKVEEQAALAELQRHRFDAAYLTVTGNVAEQALRLASAGAQIQAVQTLLTDDRKNLELVQTAHRYGSATQVDVALATSQLAQDETLLPPLAQQRDIARHALSVLAGRGPADWVPPDFALDDFSLPADLPLSLPSELARERPDILEAEAQLHAASAAIGVATADMYPHLQLSASASQIGPGGGMLWGLLGGLTAPVFHGGTLQANRRASIDGYDVSMANYRQTVIVSLGQVADVLQAIGHDGEEYAAQQHALDAASTSLRLNRQGYRAGETSVLQVLDAERTYQRALIDHIRATTARYLDTVELSMALGGNSSGAFARSATGRHERDGSEQPPVRSP</sequence>
<keyword evidence="2" id="KW-0472">Membrane</keyword>
<dbReference type="Pfam" id="PF02321">
    <property type="entry name" value="OEP"/>
    <property type="match status" value="2"/>
</dbReference>
<reference evidence="4 5" key="1">
    <citation type="journal article" date="2006" name="Int. J. Syst. Evol. Microbiol.">
        <title>Dyella yeojuensis sp. nov., isolated from greenhouse soil in Korea.</title>
        <authorList>
            <person name="Kim B.Y."/>
            <person name="Weon H.Y."/>
            <person name="Lee K.H."/>
            <person name="Seok S.J."/>
            <person name="Kwon S.W."/>
            <person name="Go S.J."/>
            <person name="Stackebrandt E."/>
        </authorList>
    </citation>
    <scope>NUCLEOTIDE SEQUENCE [LARGE SCALE GENOMIC DNA]</scope>
    <source>
        <strain evidence="4 5">DSM 17673</strain>
    </source>
</reference>
<feature type="signal peptide" evidence="2">
    <location>
        <begin position="1"/>
        <end position="21"/>
    </location>
</feature>
<proteinExistence type="inferred from homology"/>
<comment type="caution">
    <text evidence="4">The sequence shown here is derived from an EMBL/GenBank/DDBJ whole genome shotgun (WGS) entry which is preliminary data.</text>
</comment>